<keyword evidence="3" id="KW-1185">Reference proteome</keyword>
<protein>
    <recommendedName>
        <fullName evidence="1">Pecanex-like protein</fullName>
    </recommendedName>
</protein>
<sequence>MLNYFENFPQTITAEEPCLKGYLNVSCLSSDHKQWITYIMGTGVPLLNEYKQEFVAKRFPQTVLGGLKLRVGYNAPVYVYVSQLMVFIVPFLLGGGFTLLVELEAMGKYTAVYVYGGLMAAYVLLIQLISHIVQVSRVFPYYLN</sequence>
<dbReference type="PANTHER" id="PTHR12372">
    <property type="entry name" value="PECANEX"/>
    <property type="match status" value="1"/>
</dbReference>
<gene>
    <name evidence="2" type="ORF">DPMN_087895</name>
</gene>
<comment type="subcellular location">
    <subcellularLocation>
        <location evidence="1">Membrane</location>
        <topology evidence="1">Multi-pass membrane protein</topology>
    </subcellularLocation>
</comment>
<comment type="similarity">
    <text evidence="1">Belongs to the pecanex family.</text>
</comment>
<reference evidence="2" key="1">
    <citation type="journal article" date="2019" name="bioRxiv">
        <title>The Genome of the Zebra Mussel, Dreissena polymorpha: A Resource for Invasive Species Research.</title>
        <authorList>
            <person name="McCartney M.A."/>
            <person name="Auch B."/>
            <person name="Kono T."/>
            <person name="Mallez S."/>
            <person name="Zhang Y."/>
            <person name="Obille A."/>
            <person name="Becker A."/>
            <person name="Abrahante J.E."/>
            <person name="Garbe J."/>
            <person name="Badalamenti J.P."/>
            <person name="Herman A."/>
            <person name="Mangelson H."/>
            <person name="Liachko I."/>
            <person name="Sullivan S."/>
            <person name="Sone E.D."/>
            <person name="Koren S."/>
            <person name="Silverstein K.A.T."/>
            <person name="Beckman K.B."/>
            <person name="Gohl D.M."/>
        </authorList>
    </citation>
    <scope>NUCLEOTIDE SEQUENCE</scope>
    <source>
        <strain evidence="2">Duluth1</strain>
        <tissue evidence="2">Whole animal</tissue>
    </source>
</reference>
<keyword evidence="1" id="KW-0812">Transmembrane</keyword>
<reference evidence="2" key="2">
    <citation type="submission" date="2020-11" db="EMBL/GenBank/DDBJ databases">
        <authorList>
            <person name="McCartney M.A."/>
            <person name="Auch B."/>
            <person name="Kono T."/>
            <person name="Mallez S."/>
            <person name="Becker A."/>
            <person name="Gohl D.M."/>
            <person name="Silverstein K.A.T."/>
            <person name="Koren S."/>
            <person name="Bechman K.B."/>
            <person name="Herman A."/>
            <person name="Abrahante J.E."/>
            <person name="Garbe J."/>
        </authorList>
    </citation>
    <scope>NUCLEOTIDE SEQUENCE</scope>
    <source>
        <strain evidence="2">Duluth1</strain>
        <tissue evidence="2">Whole animal</tissue>
    </source>
</reference>
<comment type="caution">
    <text evidence="2">The sequence shown here is derived from an EMBL/GenBank/DDBJ whole genome shotgun (WGS) entry which is preliminary data.</text>
</comment>
<name>A0A9D4KU21_DREPO</name>
<accession>A0A9D4KU21</accession>
<proteinExistence type="inferred from homology"/>
<evidence type="ECO:0000313" key="2">
    <source>
        <dbReference type="EMBL" id="KAH3845613.1"/>
    </source>
</evidence>
<dbReference type="GO" id="GO:0016020">
    <property type="term" value="C:membrane"/>
    <property type="evidence" value="ECO:0007669"/>
    <property type="project" value="UniProtKB-SubCell"/>
</dbReference>
<dbReference type="Proteomes" id="UP000828390">
    <property type="component" value="Unassembled WGS sequence"/>
</dbReference>
<keyword evidence="1" id="KW-0472">Membrane</keyword>
<evidence type="ECO:0000313" key="3">
    <source>
        <dbReference type="Proteomes" id="UP000828390"/>
    </source>
</evidence>
<dbReference type="AlphaFoldDB" id="A0A9D4KU21"/>
<evidence type="ECO:0000256" key="1">
    <source>
        <dbReference type="RuleBase" id="RU367089"/>
    </source>
</evidence>
<feature type="transmembrane region" description="Helical" evidence="1">
    <location>
        <begin position="77"/>
        <end position="100"/>
    </location>
</feature>
<comment type="caution">
    <text evidence="1">Lacks conserved residue(s) required for the propagation of feature annotation.</text>
</comment>
<dbReference type="InterPro" id="IPR039797">
    <property type="entry name" value="Pecanex"/>
</dbReference>
<organism evidence="2 3">
    <name type="scientific">Dreissena polymorpha</name>
    <name type="common">Zebra mussel</name>
    <name type="synonym">Mytilus polymorpha</name>
    <dbReference type="NCBI Taxonomy" id="45954"/>
    <lineage>
        <taxon>Eukaryota</taxon>
        <taxon>Metazoa</taxon>
        <taxon>Spiralia</taxon>
        <taxon>Lophotrochozoa</taxon>
        <taxon>Mollusca</taxon>
        <taxon>Bivalvia</taxon>
        <taxon>Autobranchia</taxon>
        <taxon>Heteroconchia</taxon>
        <taxon>Euheterodonta</taxon>
        <taxon>Imparidentia</taxon>
        <taxon>Neoheterodontei</taxon>
        <taxon>Myida</taxon>
        <taxon>Dreissenoidea</taxon>
        <taxon>Dreissenidae</taxon>
        <taxon>Dreissena</taxon>
    </lineage>
</organism>
<keyword evidence="1" id="KW-1133">Transmembrane helix</keyword>
<feature type="transmembrane region" description="Helical" evidence="1">
    <location>
        <begin position="112"/>
        <end position="133"/>
    </location>
</feature>
<dbReference type="PANTHER" id="PTHR12372:SF6">
    <property type="entry name" value="PECANEX-LIKE PROTEIN 4"/>
    <property type="match status" value="1"/>
</dbReference>
<dbReference type="EMBL" id="JAIWYP010000003">
    <property type="protein sequence ID" value="KAH3845613.1"/>
    <property type="molecule type" value="Genomic_DNA"/>
</dbReference>